<dbReference type="EMBL" id="CM042018">
    <property type="protein sequence ID" value="KAI3829101.1"/>
    <property type="molecule type" value="Genomic_DNA"/>
</dbReference>
<comment type="caution">
    <text evidence="1">The sequence shown here is derived from an EMBL/GenBank/DDBJ whole genome shotgun (WGS) entry which is preliminary data.</text>
</comment>
<proteinExistence type="predicted"/>
<evidence type="ECO:0000313" key="1">
    <source>
        <dbReference type="EMBL" id="KAI3829101.1"/>
    </source>
</evidence>
<reference evidence="1 2" key="2">
    <citation type="journal article" date="2022" name="Mol. Ecol. Resour.">
        <title>The genomes of chicory, endive, great burdock and yacon provide insights into Asteraceae paleo-polyploidization history and plant inulin production.</title>
        <authorList>
            <person name="Fan W."/>
            <person name="Wang S."/>
            <person name="Wang H."/>
            <person name="Wang A."/>
            <person name="Jiang F."/>
            <person name="Liu H."/>
            <person name="Zhao H."/>
            <person name="Xu D."/>
            <person name="Zhang Y."/>
        </authorList>
    </citation>
    <scope>NUCLEOTIDE SEQUENCE [LARGE SCALE GENOMIC DNA]</scope>
    <source>
        <strain evidence="2">cv. Yunnan</strain>
        <tissue evidence="1">Leaves</tissue>
    </source>
</reference>
<dbReference type="Proteomes" id="UP001056120">
    <property type="component" value="Linkage Group LG01"/>
</dbReference>
<protein>
    <submittedName>
        <fullName evidence="1">Uncharacterized protein</fullName>
    </submittedName>
</protein>
<accession>A0ACB9K9Y7</accession>
<name>A0ACB9K9Y7_9ASTR</name>
<gene>
    <name evidence="1" type="ORF">L1987_03215</name>
</gene>
<keyword evidence="2" id="KW-1185">Reference proteome</keyword>
<sequence length="68" mass="7111">MATITTKISYESVPGEQRTGDVANTRGGGVDWKWVAVGGAVAVFFGVRTGTVGKLLVGGAGKRFGRRR</sequence>
<reference evidence="2" key="1">
    <citation type="journal article" date="2022" name="Mol. Ecol. Resour.">
        <title>The genomes of chicory, endive, great burdock and yacon provide insights into Asteraceae palaeo-polyploidization history and plant inulin production.</title>
        <authorList>
            <person name="Fan W."/>
            <person name="Wang S."/>
            <person name="Wang H."/>
            <person name="Wang A."/>
            <person name="Jiang F."/>
            <person name="Liu H."/>
            <person name="Zhao H."/>
            <person name="Xu D."/>
            <person name="Zhang Y."/>
        </authorList>
    </citation>
    <scope>NUCLEOTIDE SEQUENCE [LARGE SCALE GENOMIC DNA]</scope>
    <source>
        <strain evidence="2">cv. Yunnan</strain>
    </source>
</reference>
<evidence type="ECO:0000313" key="2">
    <source>
        <dbReference type="Proteomes" id="UP001056120"/>
    </source>
</evidence>
<organism evidence="1 2">
    <name type="scientific">Smallanthus sonchifolius</name>
    <dbReference type="NCBI Taxonomy" id="185202"/>
    <lineage>
        <taxon>Eukaryota</taxon>
        <taxon>Viridiplantae</taxon>
        <taxon>Streptophyta</taxon>
        <taxon>Embryophyta</taxon>
        <taxon>Tracheophyta</taxon>
        <taxon>Spermatophyta</taxon>
        <taxon>Magnoliopsida</taxon>
        <taxon>eudicotyledons</taxon>
        <taxon>Gunneridae</taxon>
        <taxon>Pentapetalae</taxon>
        <taxon>asterids</taxon>
        <taxon>campanulids</taxon>
        <taxon>Asterales</taxon>
        <taxon>Asteraceae</taxon>
        <taxon>Asteroideae</taxon>
        <taxon>Heliantheae alliance</taxon>
        <taxon>Millerieae</taxon>
        <taxon>Smallanthus</taxon>
    </lineage>
</organism>